<gene>
    <name evidence="1" type="ORF">G7Z17_g8016</name>
</gene>
<sequence>MRGVDCGCIAYRTRQPGIFTSVEDYWIPELCRWLAYVQRTCKLLESYDNLDYYVFSVLEGISLKRKRSDHLATPDFKKSSSLPDYYALSVLEAIYMKRRRSDHLATPDFKKLYSLPDYDTKVEDFCYIFHAFQDIFPKPRDAIIHIDPSKDRHAVPH</sequence>
<dbReference type="EMBL" id="JAANBB010000191">
    <property type="protein sequence ID" value="KAF7547001.1"/>
    <property type="molecule type" value="Genomic_DNA"/>
</dbReference>
<protein>
    <submittedName>
        <fullName evidence="1">Uncharacterized protein</fullName>
    </submittedName>
</protein>
<evidence type="ECO:0000313" key="1">
    <source>
        <dbReference type="EMBL" id="KAF7547001.1"/>
    </source>
</evidence>
<evidence type="ECO:0000313" key="2">
    <source>
        <dbReference type="Proteomes" id="UP000722485"/>
    </source>
</evidence>
<accession>A0A9P5LDL0</accession>
<proteinExistence type="predicted"/>
<keyword evidence="2" id="KW-1185">Reference proteome</keyword>
<comment type="caution">
    <text evidence="1">The sequence shown here is derived from an EMBL/GenBank/DDBJ whole genome shotgun (WGS) entry which is preliminary data.</text>
</comment>
<reference evidence="1" key="1">
    <citation type="submission" date="2020-03" db="EMBL/GenBank/DDBJ databases">
        <title>Draft Genome Sequence of Cylindrodendrum hubeiense.</title>
        <authorList>
            <person name="Buettner E."/>
            <person name="Kellner H."/>
        </authorList>
    </citation>
    <scope>NUCLEOTIDE SEQUENCE</scope>
    <source>
        <strain evidence="1">IHI 201604</strain>
    </source>
</reference>
<dbReference type="AlphaFoldDB" id="A0A9P5LDL0"/>
<organism evidence="1 2">
    <name type="scientific">Cylindrodendrum hubeiense</name>
    <dbReference type="NCBI Taxonomy" id="595255"/>
    <lineage>
        <taxon>Eukaryota</taxon>
        <taxon>Fungi</taxon>
        <taxon>Dikarya</taxon>
        <taxon>Ascomycota</taxon>
        <taxon>Pezizomycotina</taxon>
        <taxon>Sordariomycetes</taxon>
        <taxon>Hypocreomycetidae</taxon>
        <taxon>Hypocreales</taxon>
        <taxon>Nectriaceae</taxon>
        <taxon>Cylindrodendrum</taxon>
    </lineage>
</organism>
<name>A0A9P5LDL0_9HYPO</name>
<dbReference type="Proteomes" id="UP000722485">
    <property type="component" value="Unassembled WGS sequence"/>
</dbReference>